<organism evidence="1 2">
    <name type="scientific">Diplocloster modestus</name>
    <dbReference type="NCBI Taxonomy" id="2850322"/>
    <lineage>
        <taxon>Bacteria</taxon>
        <taxon>Bacillati</taxon>
        <taxon>Bacillota</taxon>
        <taxon>Clostridia</taxon>
        <taxon>Lachnospirales</taxon>
        <taxon>Lachnospiraceae</taxon>
        <taxon>Diplocloster</taxon>
    </lineage>
</organism>
<proteinExistence type="predicted"/>
<keyword evidence="2" id="KW-1185">Reference proteome</keyword>
<comment type="caution">
    <text evidence="1">The sequence shown here is derived from an EMBL/GenBank/DDBJ whole genome shotgun (WGS) entry which is preliminary data.</text>
</comment>
<dbReference type="EMBL" id="JAHQCX010000001">
    <property type="protein sequence ID" value="MBU9724421.1"/>
    <property type="molecule type" value="Genomic_DNA"/>
</dbReference>
<protein>
    <submittedName>
        <fullName evidence="1">Uncharacterized protein</fullName>
    </submittedName>
</protein>
<dbReference type="Proteomes" id="UP001314681">
    <property type="component" value="Unassembled WGS sequence"/>
</dbReference>
<accession>A0ABS6K0P9</accession>
<reference evidence="1 2" key="1">
    <citation type="submission" date="2021-06" db="EMBL/GenBank/DDBJ databases">
        <title>Description of novel taxa of the family Lachnospiraceae.</title>
        <authorList>
            <person name="Chaplin A.V."/>
            <person name="Sokolova S.R."/>
            <person name="Pikina A.P."/>
            <person name="Korzhanova M."/>
            <person name="Belova V."/>
            <person name="Korostin D."/>
            <person name="Efimov B.A."/>
        </authorList>
    </citation>
    <scope>NUCLEOTIDE SEQUENCE [LARGE SCALE GENOMIC DNA]</scope>
    <source>
        <strain evidence="1 2">ASD4241</strain>
    </source>
</reference>
<dbReference type="RefSeq" id="WP_238726010.1">
    <property type="nucleotide sequence ID" value="NZ_JAHQCX010000001.1"/>
</dbReference>
<name>A0ABS6K0P9_9FIRM</name>
<evidence type="ECO:0000313" key="1">
    <source>
        <dbReference type="EMBL" id="MBU9724421.1"/>
    </source>
</evidence>
<evidence type="ECO:0000313" key="2">
    <source>
        <dbReference type="Proteomes" id="UP001314681"/>
    </source>
</evidence>
<gene>
    <name evidence="1" type="ORF">KTH90_00185</name>
</gene>
<sequence>MERSFDLQEIMTYNHTISIRAESDEKLDAIEGVIGYMIDEGDYESKDDLLEEIEHLGGSYEFIEDTCPDIMLE</sequence>